<proteinExistence type="predicted"/>
<evidence type="ECO:0000313" key="3">
    <source>
        <dbReference type="Proteomes" id="UP001457282"/>
    </source>
</evidence>
<name>A0AAW1YE10_RUBAR</name>
<organism evidence="2 3">
    <name type="scientific">Rubus argutus</name>
    <name type="common">Southern blackberry</name>
    <dbReference type="NCBI Taxonomy" id="59490"/>
    <lineage>
        <taxon>Eukaryota</taxon>
        <taxon>Viridiplantae</taxon>
        <taxon>Streptophyta</taxon>
        <taxon>Embryophyta</taxon>
        <taxon>Tracheophyta</taxon>
        <taxon>Spermatophyta</taxon>
        <taxon>Magnoliopsida</taxon>
        <taxon>eudicotyledons</taxon>
        <taxon>Gunneridae</taxon>
        <taxon>Pentapetalae</taxon>
        <taxon>rosids</taxon>
        <taxon>fabids</taxon>
        <taxon>Rosales</taxon>
        <taxon>Rosaceae</taxon>
        <taxon>Rosoideae</taxon>
        <taxon>Rosoideae incertae sedis</taxon>
        <taxon>Rubus</taxon>
    </lineage>
</organism>
<dbReference type="EMBL" id="JBEDUW010000002">
    <property type="protein sequence ID" value="KAK9946097.1"/>
    <property type="molecule type" value="Genomic_DNA"/>
</dbReference>
<protein>
    <submittedName>
        <fullName evidence="2">Uncharacterized protein</fullName>
    </submittedName>
</protein>
<dbReference type="AlphaFoldDB" id="A0AAW1YE10"/>
<feature type="compositionally biased region" description="Polar residues" evidence="1">
    <location>
        <begin position="69"/>
        <end position="93"/>
    </location>
</feature>
<dbReference type="Proteomes" id="UP001457282">
    <property type="component" value="Unassembled WGS sequence"/>
</dbReference>
<gene>
    <name evidence="2" type="ORF">M0R45_011574</name>
</gene>
<comment type="caution">
    <text evidence="2">The sequence shown here is derived from an EMBL/GenBank/DDBJ whole genome shotgun (WGS) entry which is preliminary data.</text>
</comment>
<sequence length="93" mass="10305">MAAPHASVYTVPFPNHQSTTIPCPCLNHLHCTTNPPHHHNSFTELTTTVNQANHHRAHTLPSPAKHSPHQTNPNLQINSLTITEPAQPQQLNH</sequence>
<evidence type="ECO:0000313" key="2">
    <source>
        <dbReference type="EMBL" id="KAK9946097.1"/>
    </source>
</evidence>
<evidence type="ECO:0000256" key="1">
    <source>
        <dbReference type="SAM" id="MobiDB-lite"/>
    </source>
</evidence>
<feature type="region of interest" description="Disordered" evidence="1">
    <location>
        <begin position="54"/>
        <end position="93"/>
    </location>
</feature>
<accession>A0AAW1YE10</accession>
<reference evidence="2 3" key="1">
    <citation type="journal article" date="2023" name="G3 (Bethesda)">
        <title>A chromosome-length genome assembly and annotation of blackberry (Rubus argutus, cv. 'Hillquist').</title>
        <authorList>
            <person name="Bruna T."/>
            <person name="Aryal R."/>
            <person name="Dudchenko O."/>
            <person name="Sargent D.J."/>
            <person name="Mead D."/>
            <person name="Buti M."/>
            <person name="Cavallini A."/>
            <person name="Hytonen T."/>
            <person name="Andres J."/>
            <person name="Pham M."/>
            <person name="Weisz D."/>
            <person name="Mascagni F."/>
            <person name="Usai G."/>
            <person name="Natali L."/>
            <person name="Bassil N."/>
            <person name="Fernandez G.E."/>
            <person name="Lomsadze A."/>
            <person name="Armour M."/>
            <person name="Olukolu B."/>
            <person name="Poorten T."/>
            <person name="Britton C."/>
            <person name="Davik J."/>
            <person name="Ashrafi H."/>
            <person name="Aiden E.L."/>
            <person name="Borodovsky M."/>
            <person name="Worthington M."/>
        </authorList>
    </citation>
    <scope>NUCLEOTIDE SEQUENCE [LARGE SCALE GENOMIC DNA]</scope>
    <source>
        <strain evidence="2">PI 553951</strain>
    </source>
</reference>
<keyword evidence="3" id="KW-1185">Reference proteome</keyword>